<name>A0A5C5ZN33_9BACT</name>
<comment type="caution">
    <text evidence="1">The sequence shown here is derived from an EMBL/GenBank/DDBJ whole genome shotgun (WGS) entry which is preliminary data.</text>
</comment>
<dbReference type="Proteomes" id="UP000315440">
    <property type="component" value="Unassembled WGS sequence"/>
</dbReference>
<organism evidence="1 2">
    <name type="scientific">Pseudobythopirellula maris</name>
    <dbReference type="NCBI Taxonomy" id="2527991"/>
    <lineage>
        <taxon>Bacteria</taxon>
        <taxon>Pseudomonadati</taxon>
        <taxon>Planctomycetota</taxon>
        <taxon>Planctomycetia</taxon>
        <taxon>Pirellulales</taxon>
        <taxon>Lacipirellulaceae</taxon>
        <taxon>Pseudobythopirellula</taxon>
    </lineage>
</organism>
<evidence type="ECO:0000313" key="1">
    <source>
        <dbReference type="EMBL" id="TWT88849.1"/>
    </source>
</evidence>
<keyword evidence="2" id="KW-1185">Reference proteome</keyword>
<dbReference type="AlphaFoldDB" id="A0A5C5ZN33"/>
<reference evidence="1 2" key="1">
    <citation type="submission" date="2019-02" db="EMBL/GenBank/DDBJ databases">
        <title>Deep-cultivation of Planctomycetes and their phenomic and genomic characterization uncovers novel biology.</title>
        <authorList>
            <person name="Wiegand S."/>
            <person name="Jogler M."/>
            <person name="Boedeker C."/>
            <person name="Pinto D."/>
            <person name="Vollmers J."/>
            <person name="Rivas-Marin E."/>
            <person name="Kohn T."/>
            <person name="Peeters S.H."/>
            <person name="Heuer A."/>
            <person name="Rast P."/>
            <person name="Oberbeckmann S."/>
            <person name="Bunk B."/>
            <person name="Jeske O."/>
            <person name="Meyerdierks A."/>
            <person name="Storesund J.E."/>
            <person name="Kallscheuer N."/>
            <person name="Luecker S."/>
            <person name="Lage O.M."/>
            <person name="Pohl T."/>
            <person name="Merkel B.J."/>
            <person name="Hornburger P."/>
            <person name="Mueller R.-W."/>
            <person name="Bruemmer F."/>
            <person name="Labrenz M."/>
            <person name="Spormann A.M."/>
            <person name="Op Den Camp H."/>
            <person name="Overmann J."/>
            <person name="Amann R."/>
            <person name="Jetten M.S.M."/>
            <person name="Mascher T."/>
            <person name="Medema M.H."/>
            <person name="Devos D.P."/>
            <person name="Kaster A.-K."/>
            <person name="Ovreas L."/>
            <person name="Rohde M."/>
            <person name="Galperin M.Y."/>
            <person name="Jogler C."/>
        </authorList>
    </citation>
    <scope>NUCLEOTIDE SEQUENCE [LARGE SCALE GENOMIC DNA]</scope>
    <source>
        <strain evidence="1 2">Mal64</strain>
    </source>
</reference>
<dbReference type="OrthoDB" id="287786at2"/>
<evidence type="ECO:0000313" key="2">
    <source>
        <dbReference type="Proteomes" id="UP000315440"/>
    </source>
</evidence>
<dbReference type="EMBL" id="SJPQ01000002">
    <property type="protein sequence ID" value="TWT88849.1"/>
    <property type="molecule type" value="Genomic_DNA"/>
</dbReference>
<dbReference type="PROSITE" id="PS51257">
    <property type="entry name" value="PROKAR_LIPOPROTEIN"/>
    <property type="match status" value="1"/>
</dbReference>
<proteinExistence type="predicted"/>
<accession>A0A5C5ZN33</accession>
<gene>
    <name evidence="1" type="ORF">Mal64_23370</name>
</gene>
<dbReference type="RefSeq" id="WP_146400258.1">
    <property type="nucleotide sequence ID" value="NZ_SJPQ01000002.1"/>
</dbReference>
<protein>
    <submittedName>
        <fullName evidence="1">Uncharacterized protein</fullName>
    </submittedName>
</protein>
<sequence>MPHPRRLLAFLAAAGFLIGCSQGPAPPDPKRVAAERERLMLAEEPADALSPLDYRETLEEGDGETASQVVLVGKVGGIPNPWGKLEPDFPWRENQAAFFLVDPATAMEFDEHDAGDPDHLADCPFCAREAANQASAVAAVNFSDAQGKQIAIGARELLGLKAGDTVVVRGEAQLLAGDLLVVEANGLFIRE</sequence>